<feature type="compositionally biased region" description="Low complexity" evidence="1">
    <location>
        <begin position="43"/>
        <end position="52"/>
    </location>
</feature>
<protein>
    <submittedName>
        <fullName evidence="2">Uncharacterized protein</fullName>
    </submittedName>
</protein>
<organism evidence="2 3">
    <name type="scientific">Prunus dulcis</name>
    <name type="common">Almond</name>
    <name type="synonym">Amygdalus dulcis</name>
    <dbReference type="NCBI Taxonomy" id="3755"/>
    <lineage>
        <taxon>Eukaryota</taxon>
        <taxon>Viridiplantae</taxon>
        <taxon>Streptophyta</taxon>
        <taxon>Embryophyta</taxon>
        <taxon>Tracheophyta</taxon>
        <taxon>Spermatophyta</taxon>
        <taxon>Magnoliopsida</taxon>
        <taxon>eudicotyledons</taxon>
        <taxon>Gunneridae</taxon>
        <taxon>Pentapetalae</taxon>
        <taxon>rosids</taxon>
        <taxon>fabids</taxon>
        <taxon>Rosales</taxon>
        <taxon>Rosaceae</taxon>
        <taxon>Amygdaloideae</taxon>
        <taxon>Amygdaleae</taxon>
        <taxon>Prunus</taxon>
    </lineage>
</organism>
<evidence type="ECO:0000313" key="2">
    <source>
        <dbReference type="EMBL" id="VVA31626.1"/>
    </source>
</evidence>
<sequence>MRYGASPEKRKESSKREKFGCVPNQRYMGKKESNNRDHRHQLPNTITTTLPPTRRRHAPGHHNIITSLLRLAVLRRTDRQTNAEFRAFSLSVVVSASAYTTTLSLLSTISIEQLI</sequence>
<evidence type="ECO:0000313" key="3">
    <source>
        <dbReference type="Proteomes" id="UP000327085"/>
    </source>
</evidence>
<accession>A0A5E4FVX3</accession>
<feature type="region of interest" description="Disordered" evidence="1">
    <location>
        <begin position="26"/>
        <end position="61"/>
    </location>
</feature>
<dbReference type="AlphaFoldDB" id="A0A5E4FVX3"/>
<proteinExistence type="predicted"/>
<dbReference type="InParanoid" id="A0A5E4FVX3"/>
<dbReference type="Gramene" id="VVA31626">
    <property type="protein sequence ID" value="VVA31626"/>
    <property type="gene ID" value="Prudul26B025981"/>
</dbReference>
<dbReference type="Proteomes" id="UP000327085">
    <property type="component" value="Chromosome 5"/>
</dbReference>
<gene>
    <name evidence="2" type="ORF">ALMOND_2B025981</name>
</gene>
<reference evidence="3" key="1">
    <citation type="journal article" date="2020" name="Plant J.">
        <title>Transposons played a major role in the diversification between the closely related almond and peach genomes: results from the almond genome sequence.</title>
        <authorList>
            <person name="Alioto T."/>
            <person name="Alexiou K.G."/>
            <person name="Bardil A."/>
            <person name="Barteri F."/>
            <person name="Castanera R."/>
            <person name="Cruz F."/>
            <person name="Dhingra A."/>
            <person name="Duval H."/>
            <person name="Fernandez I Marti A."/>
            <person name="Frias L."/>
            <person name="Galan B."/>
            <person name="Garcia J.L."/>
            <person name="Howad W."/>
            <person name="Gomez-Garrido J."/>
            <person name="Gut M."/>
            <person name="Julca I."/>
            <person name="Morata J."/>
            <person name="Puigdomenech P."/>
            <person name="Ribeca P."/>
            <person name="Rubio Cabetas M.J."/>
            <person name="Vlasova A."/>
            <person name="Wirthensohn M."/>
            <person name="Garcia-Mas J."/>
            <person name="Gabaldon T."/>
            <person name="Casacuberta J.M."/>
            <person name="Arus P."/>
        </authorList>
    </citation>
    <scope>NUCLEOTIDE SEQUENCE [LARGE SCALE GENOMIC DNA]</scope>
    <source>
        <strain evidence="3">cv. Texas</strain>
    </source>
</reference>
<evidence type="ECO:0000256" key="1">
    <source>
        <dbReference type="SAM" id="MobiDB-lite"/>
    </source>
</evidence>
<dbReference type="EMBL" id="CABIKO010000222">
    <property type="protein sequence ID" value="VVA31626.1"/>
    <property type="molecule type" value="Genomic_DNA"/>
</dbReference>
<name>A0A5E4FVX3_PRUDU</name>